<dbReference type="OrthoDB" id="6779481at2759"/>
<dbReference type="EMBL" id="OU898277">
    <property type="protein sequence ID" value="CAG9829859.1"/>
    <property type="molecule type" value="Genomic_DNA"/>
</dbReference>
<organism evidence="1 2">
    <name type="scientific">Diabrotica balteata</name>
    <name type="common">Banded cucumber beetle</name>
    <dbReference type="NCBI Taxonomy" id="107213"/>
    <lineage>
        <taxon>Eukaryota</taxon>
        <taxon>Metazoa</taxon>
        <taxon>Ecdysozoa</taxon>
        <taxon>Arthropoda</taxon>
        <taxon>Hexapoda</taxon>
        <taxon>Insecta</taxon>
        <taxon>Pterygota</taxon>
        <taxon>Neoptera</taxon>
        <taxon>Endopterygota</taxon>
        <taxon>Coleoptera</taxon>
        <taxon>Polyphaga</taxon>
        <taxon>Cucujiformia</taxon>
        <taxon>Chrysomeloidea</taxon>
        <taxon>Chrysomelidae</taxon>
        <taxon>Galerucinae</taxon>
        <taxon>Diabroticina</taxon>
        <taxon>Diabroticites</taxon>
        <taxon>Diabrotica</taxon>
    </lineage>
</organism>
<name>A0A9N9XBW0_DIABA</name>
<evidence type="ECO:0000313" key="2">
    <source>
        <dbReference type="Proteomes" id="UP001153709"/>
    </source>
</evidence>
<dbReference type="AlphaFoldDB" id="A0A9N9XBW0"/>
<evidence type="ECO:0000313" key="1">
    <source>
        <dbReference type="EMBL" id="CAG9829859.1"/>
    </source>
</evidence>
<protein>
    <submittedName>
        <fullName evidence="1">Uncharacterized protein</fullName>
    </submittedName>
</protein>
<accession>A0A9N9XBW0</accession>
<sequence length="127" mass="14396">MNQKINIGKIGVKVDRLIKTEEGDILVKLNGKGAAEKLRKEMDTRMTGINMAIRRKECFFNITGLNPGVTKERLKSAIKMYTGIPTNEIDINTLRIGKHREQVATVAVRPSKAEELRRYSSIIIDWV</sequence>
<reference evidence="1" key="1">
    <citation type="submission" date="2022-01" db="EMBL/GenBank/DDBJ databases">
        <authorList>
            <person name="King R."/>
        </authorList>
    </citation>
    <scope>NUCLEOTIDE SEQUENCE</scope>
</reference>
<keyword evidence="2" id="KW-1185">Reference proteome</keyword>
<gene>
    <name evidence="1" type="ORF">DIABBA_LOCUS3620</name>
</gene>
<dbReference type="Proteomes" id="UP001153709">
    <property type="component" value="Chromosome 2"/>
</dbReference>
<proteinExistence type="predicted"/>